<dbReference type="Proteomes" id="UP000676325">
    <property type="component" value="Unassembled WGS sequence"/>
</dbReference>
<dbReference type="RefSeq" id="WP_212521028.1">
    <property type="nucleotide sequence ID" value="NZ_JAGSOH010000105.1"/>
</dbReference>
<reference evidence="1" key="1">
    <citation type="submission" date="2021-04" db="EMBL/GenBank/DDBJ databases">
        <title>Genome based classification of Actinospica acidithermotolerans sp. nov., an actinobacterium isolated from an Indonesian hot spring.</title>
        <authorList>
            <person name="Kusuma A.B."/>
            <person name="Putra K.E."/>
            <person name="Nafisah S."/>
            <person name="Loh J."/>
            <person name="Nouioui I."/>
            <person name="Goodfellow M."/>
        </authorList>
    </citation>
    <scope>NUCLEOTIDE SEQUENCE</scope>
    <source>
        <strain evidence="1">MGRD01-02</strain>
    </source>
</reference>
<proteinExistence type="predicted"/>
<dbReference type="EMBL" id="JAGSOH010000105">
    <property type="protein sequence ID" value="MBR7829895.1"/>
    <property type="molecule type" value="Genomic_DNA"/>
</dbReference>
<evidence type="ECO:0000313" key="2">
    <source>
        <dbReference type="Proteomes" id="UP000676325"/>
    </source>
</evidence>
<gene>
    <name evidence="1" type="ORF">KDK95_26555</name>
</gene>
<keyword evidence="2" id="KW-1185">Reference proteome</keyword>
<evidence type="ECO:0000313" key="1">
    <source>
        <dbReference type="EMBL" id="MBR7829895.1"/>
    </source>
</evidence>
<dbReference type="AlphaFoldDB" id="A0A941EBU4"/>
<accession>A0A941EBU4</accession>
<protein>
    <submittedName>
        <fullName evidence="1">Uncharacterized protein</fullName>
    </submittedName>
</protein>
<name>A0A941EBU4_9ACTN</name>
<organism evidence="1 2">
    <name type="scientific">Actinospica acidithermotolerans</name>
    <dbReference type="NCBI Taxonomy" id="2828514"/>
    <lineage>
        <taxon>Bacteria</taxon>
        <taxon>Bacillati</taxon>
        <taxon>Actinomycetota</taxon>
        <taxon>Actinomycetes</taxon>
        <taxon>Catenulisporales</taxon>
        <taxon>Actinospicaceae</taxon>
        <taxon>Actinospica</taxon>
    </lineage>
</organism>
<comment type="caution">
    <text evidence="1">The sequence shown here is derived from an EMBL/GenBank/DDBJ whole genome shotgun (WGS) entry which is preliminary data.</text>
</comment>
<sequence length="361" mass="38695">MSLWESPQAEAALAGRLLVPQDRQFGDYADRMADVIMTLCRVLRQPTSGVLAAIFYSDYLTHRIRLEADTVPGTLPFDRAHRVHGAAYRVLQSAAVSICYGDEPPVVQPPKKPRETQAFLASSVLAPSGIGSYVMTVRTPRALDGPSQGLTGQPVIPQLSRAFGERVAERLFSALEAARESVARARPFDFSRVPDGAIDELVDMGLSANLCEALVELGGGSTTADSHFDMEVLVGVPATESTAEAVKAVSFAGHEISALAQIGEFIKHGYDLREVDVQGTIQTLERAASSGPGVVTIDGQVQGEVAASSRKYRVHLNEADYAMAAVAHTNGQAIFAHGVLSPSGTRFHVRDVSAMRILRRS</sequence>